<feature type="region of interest" description="Disordered" evidence="1">
    <location>
        <begin position="145"/>
        <end position="196"/>
    </location>
</feature>
<evidence type="ECO:0000313" key="4">
    <source>
        <dbReference type="Proteomes" id="UP000640052"/>
    </source>
</evidence>
<sequence length="196" mass="21665">MGELTTYSYTRLTREGPWTFAMLAIVYLWAAPVIHLPNREEISVFSVGEAPVHGWSGWTFALTTATALLALATAHSPSRISPLLILLAAPAALLCLWVTVITATAQQHATIGYATYLLTAALLANTVMAAPAYRRGDIPMPSRVRRIEDWDHDNGTGPTPSETTNPRRYDDDIPDFNWPDDPDFPDTYRERGPRAV</sequence>
<feature type="compositionally biased region" description="Basic and acidic residues" evidence="1">
    <location>
        <begin position="186"/>
        <end position="196"/>
    </location>
</feature>
<feature type="transmembrane region" description="Helical" evidence="2">
    <location>
        <begin position="18"/>
        <end position="35"/>
    </location>
</feature>
<comment type="caution">
    <text evidence="3">The sequence shown here is derived from an EMBL/GenBank/DDBJ whole genome shotgun (WGS) entry which is preliminary data.</text>
</comment>
<feature type="transmembrane region" description="Helical" evidence="2">
    <location>
        <begin position="111"/>
        <end position="133"/>
    </location>
</feature>
<organism evidence="3 4">
    <name type="scientific">Acrocarpospora phusangensis</name>
    <dbReference type="NCBI Taxonomy" id="1070424"/>
    <lineage>
        <taxon>Bacteria</taxon>
        <taxon>Bacillati</taxon>
        <taxon>Actinomycetota</taxon>
        <taxon>Actinomycetes</taxon>
        <taxon>Streptosporangiales</taxon>
        <taxon>Streptosporangiaceae</taxon>
        <taxon>Acrocarpospora</taxon>
    </lineage>
</organism>
<proteinExistence type="predicted"/>
<feature type="compositionally biased region" description="Basic and acidic residues" evidence="1">
    <location>
        <begin position="145"/>
        <end position="154"/>
    </location>
</feature>
<evidence type="ECO:0000313" key="3">
    <source>
        <dbReference type="EMBL" id="GIH27700.1"/>
    </source>
</evidence>
<name>A0A919QJX8_9ACTN</name>
<dbReference type="Proteomes" id="UP000640052">
    <property type="component" value="Unassembled WGS sequence"/>
</dbReference>
<evidence type="ECO:0000256" key="1">
    <source>
        <dbReference type="SAM" id="MobiDB-lite"/>
    </source>
</evidence>
<protein>
    <submittedName>
        <fullName evidence="3">Uncharacterized protein</fullName>
    </submittedName>
</protein>
<dbReference type="EMBL" id="BOOA01000061">
    <property type="protein sequence ID" value="GIH27700.1"/>
    <property type="molecule type" value="Genomic_DNA"/>
</dbReference>
<accession>A0A919QJX8</accession>
<feature type="transmembrane region" description="Helical" evidence="2">
    <location>
        <begin position="55"/>
        <end position="72"/>
    </location>
</feature>
<evidence type="ECO:0000256" key="2">
    <source>
        <dbReference type="SAM" id="Phobius"/>
    </source>
</evidence>
<keyword evidence="4" id="KW-1185">Reference proteome</keyword>
<reference evidence="3" key="1">
    <citation type="submission" date="2021-01" db="EMBL/GenBank/DDBJ databases">
        <title>Whole genome shotgun sequence of Acrocarpospora phusangensis NBRC 108782.</title>
        <authorList>
            <person name="Komaki H."/>
            <person name="Tamura T."/>
        </authorList>
    </citation>
    <scope>NUCLEOTIDE SEQUENCE</scope>
    <source>
        <strain evidence="3">NBRC 108782</strain>
    </source>
</reference>
<dbReference type="AlphaFoldDB" id="A0A919QJX8"/>
<feature type="transmembrane region" description="Helical" evidence="2">
    <location>
        <begin position="84"/>
        <end position="105"/>
    </location>
</feature>
<keyword evidence="2" id="KW-0472">Membrane</keyword>
<gene>
    <name evidence="3" type="ORF">Aph01nite_60100</name>
</gene>
<keyword evidence="2" id="KW-1133">Transmembrane helix</keyword>
<keyword evidence="2" id="KW-0812">Transmembrane</keyword>
<feature type="compositionally biased region" description="Acidic residues" evidence="1">
    <location>
        <begin position="172"/>
        <end position="184"/>
    </location>
</feature>
<dbReference type="RefSeq" id="WP_204044348.1">
    <property type="nucleotide sequence ID" value="NZ_BOOA01000061.1"/>
</dbReference>